<dbReference type="GO" id="GO:0000287">
    <property type="term" value="F:magnesium ion binding"/>
    <property type="evidence" value="ECO:0007669"/>
    <property type="project" value="UniProtKB-UniRule"/>
</dbReference>
<feature type="binding site" evidence="14">
    <location>
        <position position="489"/>
    </location>
    <ligand>
        <name>substrate</name>
    </ligand>
</feature>
<keyword evidence="9 13" id="KW-0547">Nucleotide-binding</keyword>
<dbReference type="InterPro" id="IPR005615">
    <property type="entry name" value="Glutathione_synthase"/>
</dbReference>
<dbReference type="FunFam" id="3.30.1490.50:FF:000001">
    <property type="entry name" value="Glutathione synthetase"/>
    <property type="match status" value="1"/>
</dbReference>
<evidence type="ECO:0000256" key="8">
    <source>
        <dbReference type="ARBA" id="ARBA00022723"/>
    </source>
</evidence>
<keyword evidence="8 13" id="KW-0479">Metal-binding</keyword>
<evidence type="ECO:0000256" key="10">
    <source>
        <dbReference type="ARBA" id="ARBA00022840"/>
    </source>
</evidence>
<dbReference type="EMBL" id="CVRI01000058">
    <property type="protein sequence ID" value="CRL02583.1"/>
    <property type="molecule type" value="Genomic_DNA"/>
</dbReference>
<evidence type="ECO:0000313" key="17">
    <source>
        <dbReference type="EMBL" id="CRL02583.1"/>
    </source>
</evidence>
<dbReference type="Gene3D" id="3.40.50.1760">
    <property type="entry name" value="Glutathione synthase, substrate-binding domain superfamily, eukaryotic"/>
    <property type="match status" value="1"/>
</dbReference>
<evidence type="ECO:0000256" key="9">
    <source>
        <dbReference type="ARBA" id="ARBA00022741"/>
    </source>
</evidence>
<gene>
    <name evidence="17" type="ORF">CLUMA_CG015836</name>
</gene>
<feature type="binding site" evidence="14">
    <location>
        <position position="464"/>
    </location>
    <ligand>
        <name>ATP</name>
        <dbReference type="ChEBI" id="CHEBI:30616"/>
    </ligand>
</feature>
<feature type="binding site" evidence="15">
    <location>
        <position position="182"/>
    </location>
    <ligand>
        <name>Mg(2+)</name>
        <dbReference type="ChEBI" id="CHEBI:18420"/>
    </ligand>
</feature>
<dbReference type="Proteomes" id="UP000183832">
    <property type="component" value="Unassembled WGS sequence"/>
</dbReference>
<dbReference type="InterPro" id="IPR004887">
    <property type="entry name" value="GSH_synth_subst-bd"/>
</dbReference>
<evidence type="ECO:0000256" key="12">
    <source>
        <dbReference type="ARBA" id="ARBA00048871"/>
    </source>
</evidence>
<feature type="binding site" evidence="14">
    <location>
        <begin position="402"/>
        <end position="411"/>
    </location>
    <ligand>
        <name>ATP</name>
        <dbReference type="ChEBI" id="CHEBI:30616"/>
    </ligand>
</feature>
<evidence type="ECO:0000256" key="3">
    <source>
        <dbReference type="ARBA" id="ARBA00011738"/>
    </source>
</evidence>
<dbReference type="Gene3D" id="3.30.470.20">
    <property type="entry name" value="ATP-grasp fold, B domain"/>
    <property type="match status" value="2"/>
</dbReference>
<evidence type="ECO:0000256" key="5">
    <source>
        <dbReference type="ARBA" id="ARBA00020821"/>
    </source>
</evidence>
<dbReference type="InterPro" id="IPR016185">
    <property type="entry name" value="PreATP-grasp_dom_sf"/>
</dbReference>
<reference evidence="17 18" key="1">
    <citation type="submission" date="2015-04" db="EMBL/GenBank/DDBJ databases">
        <authorList>
            <person name="Syromyatnikov M.Y."/>
            <person name="Popov V.N."/>
        </authorList>
    </citation>
    <scope>NUCLEOTIDE SEQUENCE [LARGE SCALE GENOMIC DNA]</scope>
</reference>
<comment type="catalytic activity">
    <reaction evidence="12">
        <text>gamma-L-glutamyl-L-cysteine + glycine + ATP = glutathione + ADP + phosphate + H(+)</text>
        <dbReference type="Rhea" id="RHEA:13557"/>
        <dbReference type="ChEBI" id="CHEBI:15378"/>
        <dbReference type="ChEBI" id="CHEBI:30616"/>
        <dbReference type="ChEBI" id="CHEBI:43474"/>
        <dbReference type="ChEBI" id="CHEBI:57305"/>
        <dbReference type="ChEBI" id="CHEBI:57925"/>
        <dbReference type="ChEBI" id="CHEBI:58173"/>
        <dbReference type="ChEBI" id="CHEBI:456216"/>
        <dbReference type="EC" id="6.3.2.3"/>
    </reaction>
    <physiologicalReaction direction="left-to-right" evidence="12">
        <dbReference type="Rhea" id="RHEA:13558"/>
    </physiologicalReaction>
</comment>
<sequence>MSENILPSCISLPLSGKELEEIVSKAKDYALMHGICMRSKANFNPDNLQFAPFVLTPSLYPRKEFEKATKLQIILNKMIHNVAHDVDFLRETLASTIKVDDFTASLFKIYETVLSEGVAQEISLGLVRSDTMLETRKSCFSKSTCMPSRSFYCCVAMTITLGLLRSDYFVSDRNKILQVEFNTIASSFAGISSQFREFHSYILQELGHDDKVKYLPENNALAGLCDAMVEAWKIIGDDKAAILFIIEDVTYNICDQRFHEFYIREKYPHVKVIRQSLTEIFKEGKLGDNKTLIVGNVTASVVYFRAGYEPGHYHSENEWAARLMIERSTAIKCPSVHYHLAGTKKVQQALAKPGVLNRFLNDENEIKQVKEIFTGLYSFDKGEGGDETVKMVLEKPENFVMKPQREGGGNNIYGVDIPERLKAMDETERSAYILMERIFPPISKSYMIRPGGPNPPPIFDMVSELGIFGAIIGTKEKILYNRQVGHMLRTKVSSANEGGVAAGLGALDSVYLTNEF</sequence>
<dbReference type="Gene3D" id="3.30.1490.50">
    <property type="match status" value="1"/>
</dbReference>
<comment type="similarity">
    <text evidence="2 13">Belongs to the eukaryotic GSH synthase family.</text>
</comment>
<dbReference type="SUPFAM" id="SSF56059">
    <property type="entry name" value="Glutathione synthetase ATP-binding domain-like"/>
    <property type="match status" value="2"/>
</dbReference>
<evidence type="ECO:0000256" key="7">
    <source>
        <dbReference type="ARBA" id="ARBA00022684"/>
    </source>
</evidence>
<dbReference type="Gene3D" id="1.10.1080.10">
    <property type="entry name" value="Glutathione Synthetase, Chain A, domain 3"/>
    <property type="match status" value="1"/>
</dbReference>
<dbReference type="OrthoDB" id="2020073at2759"/>
<feature type="binding site" evidence="14">
    <location>
        <begin position="435"/>
        <end position="438"/>
    </location>
    <ligand>
        <name>ATP</name>
        <dbReference type="ChEBI" id="CHEBI:30616"/>
    </ligand>
</feature>
<dbReference type="GO" id="GO:0005829">
    <property type="term" value="C:cytosol"/>
    <property type="evidence" value="ECO:0007669"/>
    <property type="project" value="TreeGrafter"/>
</dbReference>
<dbReference type="GO" id="GO:0004363">
    <property type="term" value="F:glutathione synthase activity"/>
    <property type="evidence" value="ECO:0007669"/>
    <property type="project" value="UniProtKB-UniRule"/>
</dbReference>
<evidence type="ECO:0000313" key="18">
    <source>
        <dbReference type="Proteomes" id="UP000183832"/>
    </source>
</evidence>
<dbReference type="GO" id="GO:0005524">
    <property type="term" value="F:ATP binding"/>
    <property type="evidence" value="ECO:0007669"/>
    <property type="project" value="UniProtKB-UniRule"/>
</dbReference>
<dbReference type="SUPFAM" id="SSF52440">
    <property type="entry name" value="PreATP-grasp domain"/>
    <property type="match status" value="1"/>
</dbReference>
<proteinExistence type="inferred from homology"/>
<keyword evidence="11 13" id="KW-0460">Magnesium</keyword>
<evidence type="ECO:0000256" key="1">
    <source>
        <dbReference type="ARBA" id="ARBA00004965"/>
    </source>
</evidence>
<evidence type="ECO:0000256" key="14">
    <source>
        <dbReference type="PIRSR" id="PIRSR001558-1"/>
    </source>
</evidence>
<feature type="domain" description="Glutathione synthase substrate-binding" evidence="16">
    <location>
        <begin position="241"/>
        <end position="341"/>
    </location>
</feature>
<evidence type="ECO:0000256" key="15">
    <source>
        <dbReference type="PIRSR" id="PIRSR001558-2"/>
    </source>
</evidence>
<evidence type="ECO:0000256" key="4">
    <source>
        <dbReference type="ARBA" id="ARBA00012214"/>
    </source>
</evidence>
<dbReference type="FunFam" id="3.40.50.1760:FF:000007">
    <property type="entry name" value="Glutathione synthetase"/>
    <property type="match status" value="1"/>
</dbReference>
<feature type="binding site" evidence="15">
    <location>
        <position position="406"/>
    </location>
    <ligand>
        <name>Mg(2+)</name>
        <dbReference type="ChEBI" id="CHEBI:18420"/>
    </ligand>
</feature>
<keyword evidence="6 13" id="KW-0436">Ligase</keyword>
<keyword evidence="7 13" id="KW-0317">Glutathione biosynthesis</keyword>
<feature type="binding site" evidence="14">
    <location>
        <position position="256"/>
    </location>
    <ligand>
        <name>substrate</name>
    </ligand>
</feature>
<evidence type="ECO:0000256" key="13">
    <source>
        <dbReference type="PIRNR" id="PIRNR001558"/>
    </source>
</evidence>
<dbReference type="PANTHER" id="PTHR11130:SF0">
    <property type="entry name" value="GLUTATHIONE SYNTHETASE"/>
    <property type="match status" value="1"/>
</dbReference>
<evidence type="ECO:0000259" key="16">
    <source>
        <dbReference type="Pfam" id="PF03199"/>
    </source>
</evidence>
<dbReference type="STRING" id="568069.A0A1J1IQS8"/>
<dbReference type="GO" id="GO:0043295">
    <property type="term" value="F:glutathione binding"/>
    <property type="evidence" value="ECO:0007669"/>
    <property type="project" value="UniProtKB-UniRule"/>
</dbReference>
<organism evidence="17 18">
    <name type="scientific">Clunio marinus</name>
    <dbReference type="NCBI Taxonomy" id="568069"/>
    <lineage>
        <taxon>Eukaryota</taxon>
        <taxon>Metazoa</taxon>
        <taxon>Ecdysozoa</taxon>
        <taxon>Arthropoda</taxon>
        <taxon>Hexapoda</taxon>
        <taxon>Insecta</taxon>
        <taxon>Pterygota</taxon>
        <taxon>Neoptera</taxon>
        <taxon>Endopterygota</taxon>
        <taxon>Diptera</taxon>
        <taxon>Nematocera</taxon>
        <taxon>Chironomoidea</taxon>
        <taxon>Chironomidae</taxon>
        <taxon>Clunio</taxon>
    </lineage>
</organism>
<dbReference type="EC" id="6.3.2.3" evidence="4 13"/>
<keyword evidence="18" id="KW-1185">Reference proteome</keyword>
<feature type="binding site" evidence="14">
    <location>
        <position position="491"/>
    </location>
    <ligand>
        <name>ATP</name>
        <dbReference type="ChEBI" id="CHEBI:30616"/>
    </ligand>
</feature>
<evidence type="ECO:0000256" key="11">
    <source>
        <dbReference type="ARBA" id="ARBA00022842"/>
    </source>
</evidence>
<dbReference type="InterPro" id="IPR014709">
    <property type="entry name" value="Glutathione_synthase_C_euk"/>
</dbReference>
<comment type="cofactor">
    <cofactor evidence="13 15">
        <name>Mg(2+)</name>
        <dbReference type="ChEBI" id="CHEBI:18420"/>
    </cofactor>
    <text evidence="13 15">Binds 1 Mg(2+) ion per subunit.</text>
</comment>
<name>A0A1J1IQS8_9DIPT</name>
<feature type="binding site" evidence="14">
    <location>
        <position position="497"/>
    </location>
    <ligand>
        <name>ATP</name>
        <dbReference type="ChEBI" id="CHEBI:30616"/>
    </ligand>
</feature>
<evidence type="ECO:0000256" key="6">
    <source>
        <dbReference type="ARBA" id="ARBA00022598"/>
    </source>
</evidence>
<dbReference type="InterPro" id="IPR014042">
    <property type="entry name" value="Glutathione_synthase_a-hlx"/>
</dbReference>
<protein>
    <recommendedName>
        <fullName evidence="5 13">Glutathione synthetase</fullName>
        <shortName evidence="13">GSH-S</shortName>
        <ecNumber evidence="4 13">6.3.2.3</ecNumber>
    </recommendedName>
</protein>
<feature type="binding site" evidence="14">
    <location>
        <position position="344"/>
    </location>
    <ligand>
        <name>ATP</name>
        <dbReference type="ChEBI" id="CHEBI:30616"/>
    </ligand>
</feature>
<dbReference type="AlphaFoldDB" id="A0A1J1IQS8"/>
<dbReference type="PANTHER" id="PTHR11130">
    <property type="entry name" value="GLUTATHIONE SYNTHETASE"/>
    <property type="match status" value="1"/>
</dbReference>
<feature type="binding site" evidence="15">
    <location>
        <position position="180"/>
    </location>
    <ligand>
        <name>Mg(2+)</name>
        <dbReference type="ChEBI" id="CHEBI:18420"/>
    </ligand>
</feature>
<comment type="pathway">
    <text evidence="1 13">Sulfur metabolism; glutathione biosynthesis; glutathione from L-cysteine and L-glutamate: step 2/2.</text>
</comment>
<dbReference type="UniPathway" id="UPA00142">
    <property type="reaction ID" value="UER00210"/>
</dbReference>
<dbReference type="InterPro" id="IPR037013">
    <property type="entry name" value="GSH-S_sub-bd_sf"/>
</dbReference>
<dbReference type="FunFam" id="1.10.1080.10:FF:000011">
    <property type="entry name" value="Glutathione synthetase"/>
    <property type="match status" value="1"/>
</dbReference>
<keyword evidence="10 13" id="KW-0067">ATP-binding</keyword>
<dbReference type="Pfam" id="PF03199">
    <property type="entry name" value="GSH_synthase"/>
    <property type="match status" value="1"/>
</dbReference>
<dbReference type="Pfam" id="PF03917">
    <property type="entry name" value="GSH_synth_ATP"/>
    <property type="match status" value="2"/>
</dbReference>
<dbReference type="NCBIfam" id="TIGR01986">
    <property type="entry name" value="glut_syn_euk"/>
    <property type="match status" value="1"/>
</dbReference>
<accession>A0A1J1IQS8</accession>
<feature type="binding site" evidence="14">
    <location>
        <position position="180"/>
    </location>
    <ligand>
        <name>ATP</name>
        <dbReference type="ChEBI" id="CHEBI:30616"/>
    </ligand>
</feature>
<evidence type="ECO:0000256" key="2">
    <source>
        <dbReference type="ARBA" id="ARBA00010385"/>
    </source>
</evidence>
<dbReference type="PIRSF" id="PIRSF001558">
    <property type="entry name" value="GSHase"/>
    <property type="match status" value="1"/>
</dbReference>
<feature type="binding site" evidence="14">
    <location>
        <position position="165"/>
    </location>
    <ligand>
        <name>substrate</name>
    </ligand>
</feature>
<feature type="binding site" evidence="14">
    <location>
        <position position="413"/>
    </location>
    <ligand>
        <name>ATP</name>
        <dbReference type="ChEBI" id="CHEBI:30616"/>
    </ligand>
</feature>
<comment type="subunit">
    <text evidence="3">Homodimer.</text>
</comment>